<organism evidence="6 7">
    <name type="scientific">Mycolicibacterium mageritense</name>
    <name type="common">Mycobacterium mageritense</name>
    <dbReference type="NCBI Taxonomy" id="53462"/>
    <lineage>
        <taxon>Bacteria</taxon>
        <taxon>Bacillati</taxon>
        <taxon>Actinomycetota</taxon>
        <taxon>Actinomycetes</taxon>
        <taxon>Mycobacteriales</taxon>
        <taxon>Mycobacteriaceae</taxon>
        <taxon>Mycolicibacterium</taxon>
    </lineage>
</organism>
<evidence type="ECO:0000256" key="1">
    <source>
        <dbReference type="ARBA" id="ARBA00001946"/>
    </source>
</evidence>
<evidence type="ECO:0000256" key="4">
    <source>
        <dbReference type="ARBA" id="ARBA00022842"/>
    </source>
</evidence>
<dbReference type="RefSeq" id="WP_036437376.1">
    <property type="nucleotide sequence ID" value="NZ_AP022567.1"/>
</dbReference>
<keyword evidence="4" id="KW-0460">Magnesium</keyword>
<dbReference type="Gene3D" id="3.40.50.1000">
    <property type="entry name" value="HAD superfamily/HAD-like"/>
    <property type="match status" value="1"/>
</dbReference>
<evidence type="ECO:0000256" key="2">
    <source>
        <dbReference type="ARBA" id="ARBA00006171"/>
    </source>
</evidence>
<accession>A0ABM7HKF5</accession>
<evidence type="ECO:0000256" key="5">
    <source>
        <dbReference type="ARBA" id="ARBA00023277"/>
    </source>
</evidence>
<name>A0ABM7HKF5_MYCME</name>
<dbReference type="Gene3D" id="1.10.150.240">
    <property type="entry name" value="Putative phosphatase, domain 2"/>
    <property type="match status" value="1"/>
</dbReference>
<dbReference type="Proteomes" id="UP000465622">
    <property type="component" value="Chromosome"/>
</dbReference>
<protein>
    <submittedName>
        <fullName evidence="6">Haloacid dehalogenase</fullName>
    </submittedName>
</protein>
<dbReference type="NCBIfam" id="TIGR01509">
    <property type="entry name" value="HAD-SF-IA-v3"/>
    <property type="match status" value="1"/>
</dbReference>
<evidence type="ECO:0000313" key="7">
    <source>
        <dbReference type="Proteomes" id="UP000465622"/>
    </source>
</evidence>
<reference evidence="6 7" key="1">
    <citation type="journal article" date="2019" name="Emerg. Microbes Infect.">
        <title>Comprehensive subspecies identification of 175 nontuberculous mycobacteria species based on 7547 genomic profiles.</title>
        <authorList>
            <person name="Matsumoto Y."/>
            <person name="Kinjo T."/>
            <person name="Motooka D."/>
            <person name="Nabeya D."/>
            <person name="Jung N."/>
            <person name="Uechi K."/>
            <person name="Horii T."/>
            <person name="Iida T."/>
            <person name="Fujita J."/>
            <person name="Nakamura S."/>
        </authorList>
    </citation>
    <scope>NUCLEOTIDE SEQUENCE [LARGE SCALE GENOMIC DNA]</scope>
    <source>
        <strain evidence="6 7">JCM 12375</strain>
    </source>
</reference>
<dbReference type="PANTHER" id="PTHR46193:SF18">
    <property type="entry name" value="HEXITOL PHOSPHATASE B"/>
    <property type="match status" value="1"/>
</dbReference>
<dbReference type="SFLD" id="SFLDS00003">
    <property type="entry name" value="Haloacid_Dehalogenase"/>
    <property type="match status" value="1"/>
</dbReference>
<keyword evidence="7" id="KW-1185">Reference proteome</keyword>
<gene>
    <name evidence="6" type="ORF">MMAGJ_02530</name>
</gene>
<dbReference type="Pfam" id="PF00702">
    <property type="entry name" value="Hydrolase"/>
    <property type="match status" value="1"/>
</dbReference>
<dbReference type="InterPro" id="IPR023198">
    <property type="entry name" value="PGP-like_dom2"/>
</dbReference>
<comment type="similarity">
    <text evidence="2">Belongs to the HAD-like hydrolase superfamily. CbbY/CbbZ/Gph/YieH family.</text>
</comment>
<evidence type="ECO:0000313" key="6">
    <source>
        <dbReference type="EMBL" id="BBX30971.1"/>
    </source>
</evidence>
<dbReference type="PANTHER" id="PTHR46193">
    <property type="entry name" value="6-PHOSPHOGLUCONATE PHOSPHATASE"/>
    <property type="match status" value="1"/>
</dbReference>
<dbReference type="EMBL" id="AP022567">
    <property type="protein sequence ID" value="BBX30971.1"/>
    <property type="molecule type" value="Genomic_DNA"/>
</dbReference>
<evidence type="ECO:0000256" key="3">
    <source>
        <dbReference type="ARBA" id="ARBA00022723"/>
    </source>
</evidence>
<proteinExistence type="inferred from homology"/>
<dbReference type="SFLD" id="SFLDG01129">
    <property type="entry name" value="C1.5:_HAD__Beta-PGM__Phosphata"/>
    <property type="match status" value="1"/>
</dbReference>
<dbReference type="InterPro" id="IPR006439">
    <property type="entry name" value="HAD-SF_hydro_IA"/>
</dbReference>
<dbReference type="InterPro" id="IPR036412">
    <property type="entry name" value="HAD-like_sf"/>
</dbReference>
<dbReference type="InterPro" id="IPR051600">
    <property type="entry name" value="Beta-PGM-like"/>
</dbReference>
<dbReference type="InterPro" id="IPR023214">
    <property type="entry name" value="HAD_sf"/>
</dbReference>
<comment type="cofactor">
    <cofactor evidence="1">
        <name>Mg(2+)</name>
        <dbReference type="ChEBI" id="CHEBI:18420"/>
    </cofactor>
</comment>
<keyword evidence="3" id="KW-0479">Metal-binding</keyword>
<dbReference type="SUPFAM" id="SSF56784">
    <property type="entry name" value="HAD-like"/>
    <property type="match status" value="1"/>
</dbReference>
<keyword evidence="5" id="KW-0119">Carbohydrate metabolism</keyword>
<sequence length="248" mass="25779">MKLSDCDAVLFDLDGVLTDTAAVHEKAWAALFTELFANPEICIGEPTPYSTADYFKYIDGKPRNQGVLAVLASRGIELPLGGLADEPSRLTVNGLGNRKNGAFLAAIDADGVRPYPGSSDVLEWLAAQSIPRAVVSSSRNAEAVLGAAGLRDLIDVVIDGNEASVLGLPGKPAPDTYLRAAEVLCAVPERTIVVEDAVSGVAAGRAGGFWVVGIDRGAGGNNLFENGADTVIADLAEMFGLETPSKPL</sequence>